<protein>
    <submittedName>
        <fullName evidence="1">Uncharacterized protein</fullName>
    </submittedName>
</protein>
<gene>
    <name evidence="1" type="ORF">E2C01_061799</name>
</gene>
<accession>A0A5B7H948</accession>
<name>A0A5B7H948_PORTR</name>
<dbReference type="AlphaFoldDB" id="A0A5B7H948"/>
<reference evidence="1 2" key="1">
    <citation type="submission" date="2019-05" db="EMBL/GenBank/DDBJ databases">
        <title>Another draft genome of Portunus trituberculatus and its Hox gene families provides insights of decapod evolution.</title>
        <authorList>
            <person name="Jeong J.-H."/>
            <person name="Song I."/>
            <person name="Kim S."/>
            <person name="Choi T."/>
            <person name="Kim D."/>
            <person name="Ryu S."/>
            <person name="Kim W."/>
        </authorList>
    </citation>
    <scope>NUCLEOTIDE SEQUENCE [LARGE SCALE GENOMIC DNA]</scope>
    <source>
        <tissue evidence="1">Muscle</tissue>
    </source>
</reference>
<keyword evidence="2" id="KW-1185">Reference proteome</keyword>
<evidence type="ECO:0000313" key="2">
    <source>
        <dbReference type="Proteomes" id="UP000324222"/>
    </source>
</evidence>
<evidence type="ECO:0000313" key="1">
    <source>
        <dbReference type="EMBL" id="MPC67622.1"/>
    </source>
</evidence>
<sequence length="145" mass="15770">MLNTPTEIHSTQAALFTNTAPLPTTSLPGTVVVCSNTRHLTNSNGMESSQGRDQSVINIPNNSTLDVRFLVKNNPIIQTFLEGPVAPFHLHHHTLNTLLLDPQVTLTQHCPSPPYARLFTRGKRCGHVRGREATGCSPPLALCTV</sequence>
<dbReference type="Proteomes" id="UP000324222">
    <property type="component" value="Unassembled WGS sequence"/>
</dbReference>
<comment type="caution">
    <text evidence="1">The sequence shown here is derived from an EMBL/GenBank/DDBJ whole genome shotgun (WGS) entry which is preliminary data.</text>
</comment>
<organism evidence="1 2">
    <name type="scientific">Portunus trituberculatus</name>
    <name type="common">Swimming crab</name>
    <name type="synonym">Neptunus trituberculatus</name>
    <dbReference type="NCBI Taxonomy" id="210409"/>
    <lineage>
        <taxon>Eukaryota</taxon>
        <taxon>Metazoa</taxon>
        <taxon>Ecdysozoa</taxon>
        <taxon>Arthropoda</taxon>
        <taxon>Crustacea</taxon>
        <taxon>Multicrustacea</taxon>
        <taxon>Malacostraca</taxon>
        <taxon>Eumalacostraca</taxon>
        <taxon>Eucarida</taxon>
        <taxon>Decapoda</taxon>
        <taxon>Pleocyemata</taxon>
        <taxon>Brachyura</taxon>
        <taxon>Eubrachyura</taxon>
        <taxon>Portunoidea</taxon>
        <taxon>Portunidae</taxon>
        <taxon>Portuninae</taxon>
        <taxon>Portunus</taxon>
    </lineage>
</organism>
<dbReference type="EMBL" id="VSRR010026514">
    <property type="protein sequence ID" value="MPC67622.1"/>
    <property type="molecule type" value="Genomic_DNA"/>
</dbReference>
<proteinExistence type="predicted"/>